<dbReference type="Proteomes" id="UP000018031">
    <property type="component" value="Unassembled WGS sequence"/>
</dbReference>
<comment type="caution">
    <text evidence="1">The sequence shown here is derived from an EMBL/GenBank/DDBJ whole genome shotgun (WGS) entry which is preliminary data.</text>
</comment>
<reference evidence="2" key="1">
    <citation type="journal article" date="2013" name="Genome">
        <title>Draft Genome Sequences of Porphyromonas crevioricanis JCM 15906T and Porphyromonas cansulci JCM 13913T Isolated from a Canine Oral Cavity.</title>
        <authorList>
            <person name="Sakamoto M."/>
            <person name="Tanaka N."/>
            <person name="Shiwa Y."/>
            <person name="Yoshikawa H."/>
            <person name="Ohkuma M."/>
        </authorList>
    </citation>
    <scope>NUCLEOTIDE SEQUENCE [LARGE SCALE GENOMIC DNA]</scope>
    <source>
        <strain evidence="2">JCM 15906</strain>
    </source>
</reference>
<dbReference type="AlphaFoldDB" id="T1CSS5"/>
<dbReference type="EMBL" id="BAOU01000071">
    <property type="protein sequence ID" value="GAD06228.1"/>
    <property type="molecule type" value="Genomic_DNA"/>
</dbReference>
<reference evidence="1 2" key="2">
    <citation type="journal article" date="2013" name="Genome Announc.">
        <title>Draft Genome Sequences of Porphyromonas crevioricanis JCM 15906T and Porphyromonas cansulci JCM 13913T Isolated from a Canine Oral Cavity.</title>
        <authorList>
            <person name="Sakamoto M."/>
            <person name="Tanaka N."/>
            <person name="Shiwa Y."/>
            <person name="Yoshikawa H."/>
            <person name="Ohkuma M."/>
        </authorList>
    </citation>
    <scope>NUCLEOTIDE SEQUENCE [LARGE SCALE GENOMIC DNA]</scope>
    <source>
        <strain evidence="1 2">JCM 15906</strain>
    </source>
</reference>
<protein>
    <submittedName>
        <fullName evidence="1">Uncharacterized protein</fullName>
    </submittedName>
</protein>
<gene>
    <name evidence="1" type="ORF">PORCRE_1952</name>
</gene>
<name>T1CSS5_9PORP</name>
<evidence type="ECO:0000313" key="2">
    <source>
        <dbReference type="Proteomes" id="UP000018031"/>
    </source>
</evidence>
<organism evidence="1 2">
    <name type="scientific">Porphyromonas crevioricanis JCM 15906</name>
    <dbReference type="NCBI Taxonomy" id="1305617"/>
    <lineage>
        <taxon>Bacteria</taxon>
        <taxon>Pseudomonadati</taxon>
        <taxon>Bacteroidota</taxon>
        <taxon>Bacteroidia</taxon>
        <taxon>Bacteroidales</taxon>
        <taxon>Porphyromonadaceae</taxon>
        <taxon>Porphyromonas</taxon>
    </lineage>
</organism>
<evidence type="ECO:0000313" key="1">
    <source>
        <dbReference type="EMBL" id="GAD06228.1"/>
    </source>
</evidence>
<sequence>MLFSLGRSNVMLHCIFYDTSPFPQSVEVDAFDRKINITFNDS</sequence>
<proteinExistence type="predicted"/>
<accession>T1CSS5</accession>